<evidence type="ECO:0000256" key="4">
    <source>
        <dbReference type="ARBA" id="ARBA00022496"/>
    </source>
</evidence>
<keyword evidence="4" id="KW-0408">Iron</keyword>
<gene>
    <name evidence="8" type="ORF">BCF53_12215</name>
</gene>
<dbReference type="Gene3D" id="3.40.50.1980">
    <property type="entry name" value="Nitrogenase molybdenum iron protein domain"/>
    <property type="match status" value="2"/>
</dbReference>
<evidence type="ECO:0000313" key="8">
    <source>
        <dbReference type="EMBL" id="TCS36741.1"/>
    </source>
</evidence>
<dbReference type="InterPro" id="IPR051313">
    <property type="entry name" value="Bact_iron-sidero_bind"/>
</dbReference>
<dbReference type="Proteomes" id="UP000295793">
    <property type="component" value="Unassembled WGS sequence"/>
</dbReference>
<keyword evidence="3" id="KW-0813">Transport</keyword>
<evidence type="ECO:0000256" key="5">
    <source>
        <dbReference type="ARBA" id="ARBA00022729"/>
    </source>
</evidence>
<dbReference type="PANTHER" id="PTHR30532">
    <property type="entry name" value="IRON III DICITRATE-BINDING PERIPLASMIC PROTEIN"/>
    <property type="match status" value="1"/>
</dbReference>
<evidence type="ECO:0000256" key="3">
    <source>
        <dbReference type="ARBA" id="ARBA00022448"/>
    </source>
</evidence>
<organism evidence="8 9">
    <name type="scientific">Reinekea marinisedimentorum</name>
    <dbReference type="NCBI Taxonomy" id="230495"/>
    <lineage>
        <taxon>Bacteria</taxon>
        <taxon>Pseudomonadati</taxon>
        <taxon>Pseudomonadota</taxon>
        <taxon>Gammaproteobacteria</taxon>
        <taxon>Oceanospirillales</taxon>
        <taxon>Saccharospirillaceae</taxon>
        <taxon>Reinekea</taxon>
    </lineage>
</organism>
<evidence type="ECO:0000256" key="2">
    <source>
        <dbReference type="ARBA" id="ARBA00008814"/>
    </source>
</evidence>
<feature type="domain" description="Fe/B12 periplasmic-binding" evidence="7">
    <location>
        <begin position="39"/>
        <end position="304"/>
    </location>
</feature>
<comment type="caution">
    <text evidence="8">The sequence shown here is derived from an EMBL/GenBank/DDBJ whole genome shotgun (WGS) entry which is preliminary data.</text>
</comment>
<dbReference type="GO" id="GO:1901678">
    <property type="term" value="P:iron coordination entity transport"/>
    <property type="evidence" value="ECO:0007669"/>
    <property type="project" value="UniProtKB-ARBA"/>
</dbReference>
<dbReference type="RefSeq" id="WP_132703629.1">
    <property type="nucleotide sequence ID" value="NZ_SLZR01000022.1"/>
</dbReference>
<evidence type="ECO:0000256" key="6">
    <source>
        <dbReference type="SAM" id="SignalP"/>
    </source>
</evidence>
<dbReference type="CDD" id="cd01146">
    <property type="entry name" value="FhuD"/>
    <property type="match status" value="1"/>
</dbReference>
<name>A0A4R3HWV2_9GAMM</name>
<dbReference type="PRINTS" id="PR01715">
    <property type="entry name" value="FERRIBNDNGPP"/>
</dbReference>
<proteinExistence type="inferred from homology"/>
<evidence type="ECO:0000313" key="9">
    <source>
        <dbReference type="Proteomes" id="UP000295793"/>
    </source>
</evidence>
<comment type="subcellular location">
    <subcellularLocation>
        <location evidence="1">Cell envelope</location>
    </subcellularLocation>
</comment>
<keyword evidence="4" id="KW-0410">Iron transport</keyword>
<feature type="chain" id="PRO_5020808064" evidence="6">
    <location>
        <begin position="20"/>
        <end position="304"/>
    </location>
</feature>
<keyword evidence="9" id="KW-1185">Reference proteome</keyword>
<dbReference type="GO" id="GO:0030288">
    <property type="term" value="C:outer membrane-bounded periplasmic space"/>
    <property type="evidence" value="ECO:0007669"/>
    <property type="project" value="TreeGrafter"/>
</dbReference>
<dbReference type="PROSITE" id="PS50983">
    <property type="entry name" value="FE_B12_PBP"/>
    <property type="match status" value="1"/>
</dbReference>
<comment type="similarity">
    <text evidence="2">Belongs to the bacterial solute-binding protein 8 family.</text>
</comment>
<dbReference type="SUPFAM" id="SSF53807">
    <property type="entry name" value="Helical backbone' metal receptor"/>
    <property type="match status" value="1"/>
</dbReference>
<dbReference type="PANTHER" id="PTHR30532:SF1">
    <property type="entry name" value="IRON(3+)-HYDROXAMATE-BINDING PROTEIN FHUD"/>
    <property type="match status" value="1"/>
</dbReference>
<keyword evidence="5 6" id="KW-0732">Signal</keyword>
<accession>A0A4R3HWV2</accession>
<reference evidence="8 9" key="1">
    <citation type="submission" date="2019-03" db="EMBL/GenBank/DDBJ databases">
        <title>Genomic Encyclopedia of Archaeal and Bacterial Type Strains, Phase II (KMG-II): from individual species to whole genera.</title>
        <authorList>
            <person name="Goeker M."/>
        </authorList>
    </citation>
    <scope>NUCLEOTIDE SEQUENCE [LARGE SCALE GENOMIC DNA]</scope>
    <source>
        <strain evidence="8 9">DSM 15388</strain>
    </source>
</reference>
<keyword evidence="4" id="KW-0406">Ion transport</keyword>
<dbReference type="EMBL" id="SLZR01000022">
    <property type="protein sequence ID" value="TCS36741.1"/>
    <property type="molecule type" value="Genomic_DNA"/>
</dbReference>
<evidence type="ECO:0000259" key="7">
    <source>
        <dbReference type="PROSITE" id="PS50983"/>
    </source>
</evidence>
<feature type="signal peptide" evidence="6">
    <location>
        <begin position="1"/>
        <end position="19"/>
    </location>
</feature>
<dbReference type="InterPro" id="IPR002491">
    <property type="entry name" value="ABC_transptr_periplasmic_BD"/>
</dbReference>
<sequence length="304" mass="33193">MMKTLITPLLFTLSAALLAAPVQVEDSRGSHSLPDVPQRVAALNWDIAEQVIELGVTPVAMPNIADYTAWVAQPAVPEGVEDIGTRMEPNLERLAQLQPDVIIIASPQIDLVPKLEQIAPVLLYHTYNESHDNAQAAIENFRRMAAALGKEAEAEQRLTAMSQRLNELKAQLSEAYLGQLPRVVAFRFASLTSVYVYGDNSIPQYALAQLGVAPAWPQPATQWGVTQKRLKALGQLPAETVALYYQPFDEEAKLQTSKIWQALPFVRNGGVNSVAPAWNYGGAMSILYNAEVLAEALLAVAPEK</sequence>
<evidence type="ECO:0000256" key="1">
    <source>
        <dbReference type="ARBA" id="ARBA00004196"/>
    </source>
</evidence>
<dbReference type="OrthoDB" id="6160519at2"/>
<protein>
    <submittedName>
        <fullName evidence="8">Iron complex transport system substrate-binding protein</fullName>
    </submittedName>
</protein>
<dbReference type="Pfam" id="PF01497">
    <property type="entry name" value="Peripla_BP_2"/>
    <property type="match status" value="1"/>
</dbReference>
<dbReference type="AlphaFoldDB" id="A0A4R3HWV2"/>